<evidence type="ECO:0000256" key="4">
    <source>
        <dbReference type="ARBA" id="ARBA00022475"/>
    </source>
</evidence>
<dbReference type="GO" id="GO:0035803">
    <property type="term" value="P:egg coat formation"/>
    <property type="evidence" value="ECO:0007669"/>
    <property type="project" value="UniProtKB-UniRule"/>
</dbReference>
<feature type="domain" description="ZP" evidence="15">
    <location>
        <begin position="60"/>
        <end position="323"/>
    </location>
</feature>
<evidence type="ECO:0000256" key="6">
    <source>
        <dbReference type="ARBA" id="ARBA00022530"/>
    </source>
</evidence>
<dbReference type="Proteomes" id="UP000261540">
    <property type="component" value="Unplaced"/>
</dbReference>
<dbReference type="GO" id="GO:0005886">
    <property type="term" value="C:plasma membrane"/>
    <property type="evidence" value="ECO:0007669"/>
    <property type="project" value="UniProtKB-SubCell"/>
</dbReference>
<reference evidence="16" key="1">
    <citation type="submission" date="2025-08" db="UniProtKB">
        <authorList>
            <consortium name="Ensembl"/>
        </authorList>
    </citation>
    <scope>IDENTIFICATION</scope>
</reference>
<comment type="domain">
    <text evidence="14">The ZP domain is involved in the polymerization of the ZP proteins to form the zona pellucida.</text>
</comment>
<keyword evidence="5 14" id="KW-0964">Secreted</keyword>
<dbReference type="GO" id="GO:0035804">
    <property type="term" value="F:structural constituent of egg coat"/>
    <property type="evidence" value="ECO:0007669"/>
    <property type="project" value="UniProtKB-UniRule"/>
</dbReference>
<evidence type="ECO:0000256" key="3">
    <source>
        <dbReference type="ARBA" id="ARBA00017980"/>
    </source>
</evidence>
<evidence type="ECO:0000256" key="7">
    <source>
        <dbReference type="ARBA" id="ARBA00022685"/>
    </source>
</evidence>
<dbReference type="GO" id="GO:0035805">
    <property type="term" value="C:egg coat"/>
    <property type="evidence" value="ECO:0007669"/>
    <property type="project" value="UniProtKB-SubCell"/>
</dbReference>
<dbReference type="Ensembl" id="ENSPKIT00000039817.1">
    <property type="protein sequence ID" value="ENSPKIP00000015353.1"/>
    <property type="gene ID" value="ENSPKIG00000002086.1"/>
</dbReference>
<comment type="function">
    <text evidence="14">Component of the zona pellucida, an extracellular matrix surrounding oocytes which mediates sperm binding, induction of the acrosome reaction and prevents post-fertilization polyspermy. The zona pellucida is composed of 3 to 4 glycoproteins, ZP1, ZP2, ZP3, and ZP4. ZP3 is essential for sperm binding and zona matrix formation.</text>
</comment>
<organism evidence="16 17">
    <name type="scientific">Paramormyrops kingsleyae</name>
    <dbReference type="NCBI Taxonomy" id="1676925"/>
    <lineage>
        <taxon>Eukaryota</taxon>
        <taxon>Metazoa</taxon>
        <taxon>Chordata</taxon>
        <taxon>Craniata</taxon>
        <taxon>Vertebrata</taxon>
        <taxon>Euteleostomi</taxon>
        <taxon>Actinopterygii</taxon>
        <taxon>Neopterygii</taxon>
        <taxon>Teleostei</taxon>
        <taxon>Osteoglossocephala</taxon>
        <taxon>Osteoglossomorpha</taxon>
        <taxon>Osteoglossiformes</taxon>
        <taxon>Mormyridae</taxon>
        <taxon>Paramormyrops</taxon>
    </lineage>
</organism>
<keyword evidence="11" id="KW-0472">Membrane</keyword>
<evidence type="ECO:0000256" key="1">
    <source>
        <dbReference type="ARBA" id="ARBA00004498"/>
    </source>
</evidence>
<dbReference type="GO" id="GO:0032190">
    <property type="term" value="F:acrosin binding"/>
    <property type="evidence" value="ECO:0007669"/>
    <property type="project" value="TreeGrafter"/>
</dbReference>
<keyword evidence="12 14" id="KW-1015">Disulfide bond</keyword>
<comment type="similarity">
    <text evidence="2 14">Belongs to the ZP domain family. ZPC subfamily.</text>
</comment>
<sequence>MGIVEVIRSLIADLLIISLVTDCYYVVPELSSAPTNEHRKSHRLGSNYASPNLLKTVSVKCRESELEIAVKADLYNIGTPIKGADLRLGADPGVKESCKAKASGPSAYTIIADLKDCGTHRLVIEDSLIYANLLVYSPKPSPIGVVRMKGVAIPIECRYTRRFRVESSILKPTWMPIASAPPGDLLDFSLKLMSSDWRTDRASPFYFLGDFLYIQASVRSDSRLPLTLFVDSCVATLHPYQSSRPRYSFLENNGCLIDTMLTGSSSMILPRVQQTTLQLLLETFVFPRQPANTMYITCHVVATVSGETMDAKRRACSFVDGSWRSADGNDWVCSGCDSYHRSGRPIWSTGPGSRQWPASISRNGVGTPRGWEMEISVGPAIILPNNGVDNPLFPGMLVPAQPSGAYWRPVKDSIRDWQKDGSSHSILDLAEDGGLPNKMAEEKETAVGPITQHERNGTSIVLQPQAAVGLTSSLVLLGELSSKPEVLRRKDFIHPVPPFHQDGTLAQRPASQP</sequence>
<dbReference type="InterPro" id="IPR042235">
    <property type="entry name" value="ZP-C_dom"/>
</dbReference>
<evidence type="ECO:0000256" key="11">
    <source>
        <dbReference type="ARBA" id="ARBA00023136"/>
    </source>
</evidence>
<proteinExistence type="inferred from homology"/>
<dbReference type="FunFam" id="2.60.40.4100:FF:000002">
    <property type="entry name" value="Zona pellucida sperm-binding protein 3"/>
    <property type="match status" value="1"/>
</dbReference>
<dbReference type="PRINTS" id="PR00023">
    <property type="entry name" value="ZPELLUCIDA"/>
</dbReference>
<dbReference type="Pfam" id="PF23344">
    <property type="entry name" value="ZP-N"/>
    <property type="match status" value="1"/>
</dbReference>
<dbReference type="PANTHER" id="PTHR11576">
    <property type="entry name" value="ZONA PELLUCIDA SPERM-BINDING PROTEIN 3"/>
    <property type="match status" value="1"/>
</dbReference>
<keyword evidence="9 14" id="KW-0732">Signal</keyword>
<keyword evidence="13" id="KW-0325">Glycoprotein</keyword>
<comment type="subcellular location">
    <subcellularLocation>
        <location evidence="1">Secreted</location>
        <location evidence="1">Extracellular space</location>
        <location evidence="1">Extracellular matrix</location>
    </subcellularLocation>
    <subcellularLocation>
        <location evidence="14">Zona pellucida</location>
    </subcellularLocation>
    <subcellularLocation>
        <location evidence="14">Cell membrane</location>
        <topology evidence="14">Single-pass type I membrane protein</topology>
    </subcellularLocation>
</comment>
<keyword evidence="8" id="KW-0812">Transmembrane</keyword>
<reference evidence="16" key="2">
    <citation type="submission" date="2025-09" db="UniProtKB">
        <authorList>
            <consortium name="Ensembl"/>
        </authorList>
    </citation>
    <scope>IDENTIFICATION</scope>
</reference>
<dbReference type="InterPro" id="IPR001507">
    <property type="entry name" value="ZP_dom"/>
</dbReference>
<dbReference type="AlphaFoldDB" id="A0A3B3RAF0"/>
<dbReference type="PROSITE" id="PS51034">
    <property type="entry name" value="ZP_2"/>
    <property type="match status" value="1"/>
</dbReference>
<keyword evidence="4 14" id="KW-1003">Cell membrane</keyword>
<evidence type="ECO:0000256" key="12">
    <source>
        <dbReference type="ARBA" id="ARBA00023157"/>
    </source>
</evidence>
<dbReference type="Gene3D" id="2.60.40.4100">
    <property type="entry name" value="Zona pellucida, ZP-C domain"/>
    <property type="match status" value="1"/>
</dbReference>
<dbReference type="InterPro" id="IPR055355">
    <property type="entry name" value="ZP-C"/>
</dbReference>
<dbReference type="Pfam" id="PF00100">
    <property type="entry name" value="Zona_pellucida"/>
    <property type="match status" value="1"/>
</dbReference>
<dbReference type="GO" id="GO:0007339">
    <property type="term" value="P:binding of sperm to zona pellucida"/>
    <property type="evidence" value="ECO:0007669"/>
    <property type="project" value="UniProtKB-UniRule"/>
</dbReference>
<protein>
    <recommendedName>
        <fullName evidence="3 14">Zona pellucida sperm-binding protein 3</fullName>
    </recommendedName>
</protein>
<dbReference type="PANTHER" id="PTHR11576:SF2">
    <property type="entry name" value="ZONA PELLUCIDA SPERM-BINDING PROTEIN 3"/>
    <property type="match status" value="1"/>
</dbReference>
<dbReference type="InterPro" id="IPR048290">
    <property type="entry name" value="ZP_chr"/>
</dbReference>
<evidence type="ECO:0000256" key="8">
    <source>
        <dbReference type="ARBA" id="ARBA00022692"/>
    </source>
</evidence>
<evidence type="ECO:0000256" key="5">
    <source>
        <dbReference type="ARBA" id="ARBA00022525"/>
    </source>
</evidence>
<evidence type="ECO:0000313" key="17">
    <source>
        <dbReference type="Proteomes" id="UP000261540"/>
    </source>
</evidence>
<dbReference type="FunFam" id="2.60.40.3210:FF:000001">
    <property type="entry name" value="Zona pellucida sperm-binding protein 3"/>
    <property type="match status" value="1"/>
</dbReference>
<keyword evidence="7 14" id="KW-0165">Cleavage on pair of basic residues</keyword>
<keyword evidence="17" id="KW-1185">Reference proteome</keyword>
<dbReference type="GeneTree" id="ENSGT01030000234567"/>
<evidence type="ECO:0000259" key="15">
    <source>
        <dbReference type="PROSITE" id="PS51034"/>
    </source>
</evidence>
<evidence type="ECO:0000256" key="10">
    <source>
        <dbReference type="ARBA" id="ARBA00022989"/>
    </source>
</evidence>
<dbReference type="Gene3D" id="2.60.40.3210">
    <property type="entry name" value="Zona pellucida, ZP-N domain"/>
    <property type="match status" value="1"/>
</dbReference>
<accession>A0A3B3RAF0</accession>
<dbReference type="STRING" id="1676925.ENSPKIP00000015353"/>
<evidence type="ECO:0000256" key="13">
    <source>
        <dbReference type="ARBA" id="ARBA00023180"/>
    </source>
</evidence>
<evidence type="ECO:0000256" key="14">
    <source>
        <dbReference type="RuleBase" id="RU367066"/>
    </source>
</evidence>
<evidence type="ECO:0000256" key="2">
    <source>
        <dbReference type="ARBA" id="ARBA00006735"/>
    </source>
</evidence>
<evidence type="ECO:0000313" key="16">
    <source>
        <dbReference type="Ensembl" id="ENSPKIP00000015353.1"/>
    </source>
</evidence>
<dbReference type="GO" id="GO:2000344">
    <property type="term" value="P:positive regulation of acrosome reaction"/>
    <property type="evidence" value="ECO:0007669"/>
    <property type="project" value="UniProtKB-UniRule"/>
</dbReference>
<keyword evidence="10" id="KW-1133">Transmembrane helix</keyword>
<evidence type="ECO:0000256" key="9">
    <source>
        <dbReference type="ARBA" id="ARBA00022729"/>
    </source>
</evidence>
<dbReference type="InterPro" id="IPR055356">
    <property type="entry name" value="ZP-N"/>
</dbReference>
<comment type="PTM">
    <text evidence="14">Proteolytically cleaved before the transmembrane segment to yield the secreted ectodomain incorporated in the zona pellucida.</text>
</comment>
<keyword evidence="6 14" id="KW-0272">Extracellular matrix</keyword>
<name>A0A3B3RAF0_9TELE</name>
<dbReference type="SMART" id="SM00241">
    <property type="entry name" value="ZP"/>
    <property type="match status" value="1"/>
</dbReference>